<feature type="compositionally biased region" description="Basic residues" evidence="2">
    <location>
        <begin position="1"/>
        <end position="12"/>
    </location>
</feature>
<dbReference type="GO" id="GO:0005112">
    <property type="term" value="F:Notch binding"/>
    <property type="evidence" value="ECO:0007669"/>
    <property type="project" value="TreeGrafter"/>
</dbReference>
<keyword evidence="1" id="KW-0245">EGF-like domain</keyword>
<evidence type="ECO:0000256" key="2">
    <source>
        <dbReference type="SAM" id="MobiDB-lite"/>
    </source>
</evidence>
<dbReference type="InterPro" id="IPR050906">
    <property type="entry name" value="Notch_signaling"/>
</dbReference>
<dbReference type="PROSITE" id="PS50026">
    <property type="entry name" value="EGF_3"/>
    <property type="match status" value="2"/>
</dbReference>
<feature type="disulfide bond" evidence="1">
    <location>
        <begin position="615"/>
        <end position="624"/>
    </location>
</feature>
<dbReference type="PROSITE" id="PS01186">
    <property type="entry name" value="EGF_2"/>
    <property type="match status" value="1"/>
</dbReference>
<dbReference type="SMART" id="SM00181">
    <property type="entry name" value="EGF"/>
    <property type="match status" value="2"/>
</dbReference>
<evidence type="ECO:0000256" key="1">
    <source>
        <dbReference type="PROSITE-ProRule" id="PRU00076"/>
    </source>
</evidence>
<proteinExistence type="predicted"/>
<dbReference type="WBParaSite" id="maker-uti_cns_0009833-snap-gene-0.5-mRNA-1">
    <property type="protein sequence ID" value="maker-uti_cns_0009833-snap-gene-0.5-mRNA-1"/>
    <property type="gene ID" value="maker-uti_cns_0009833-snap-gene-0.5"/>
</dbReference>
<protein>
    <submittedName>
        <fullName evidence="6">Ig-like domain-containing protein</fullName>
    </submittedName>
</protein>
<keyword evidence="3" id="KW-0812">Transmembrane</keyword>
<evidence type="ECO:0000259" key="4">
    <source>
        <dbReference type="PROSITE" id="PS50026"/>
    </source>
</evidence>
<evidence type="ECO:0000313" key="5">
    <source>
        <dbReference type="Proteomes" id="UP000095280"/>
    </source>
</evidence>
<dbReference type="PROSITE" id="PS00022">
    <property type="entry name" value="EGF_1"/>
    <property type="match status" value="1"/>
</dbReference>
<dbReference type="Gene3D" id="2.10.25.10">
    <property type="entry name" value="Laminin"/>
    <property type="match status" value="1"/>
</dbReference>
<dbReference type="PANTHER" id="PTHR24044">
    <property type="entry name" value="NOTCH LIGAND FAMILY MEMBER"/>
    <property type="match status" value="1"/>
</dbReference>
<evidence type="ECO:0000256" key="3">
    <source>
        <dbReference type="SAM" id="Phobius"/>
    </source>
</evidence>
<feature type="region of interest" description="Disordered" evidence="2">
    <location>
        <begin position="1"/>
        <end position="125"/>
    </location>
</feature>
<feature type="disulfide bond" evidence="1">
    <location>
        <begin position="596"/>
        <end position="613"/>
    </location>
</feature>
<keyword evidence="1" id="KW-1015">Disulfide bond</keyword>
<dbReference type="CDD" id="cd00054">
    <property type="entry name" value="EGF_CA"/>
    <property type="match status" value="1"/>
</dbReference>
<keyword evidence="5" id="KW-1185">Reference proteome</keyword>
<dbReference type="InterPro" id="IPR000742">
    <property type="entry name" value="EGF"/>
</dbReference>
<feature type="compositionally biased region" description="Low complexity" evidence="2">
    <location>
        <begin position="13"/>
        <end position="28"/>
    </location>
</feature>
<sequence length="819" mass="89289">HQGRQNQGRRTRGASTRGASTRGASTRAPASTRGASTRGASTRGAPGRQHQGRQHQHQGASTRAQHQGRQHQGRQHHQHQGRQHQGRQHQGRQHQGRQHQGRQHQGRQHQHQGASTQGRQHQRPRYANKLILSIPTKRKKLKVATFPGKKQLSPVTILIHLVPQLQHPLTPPLLLVPQLQHPLTPPLLLVPQLQHPLTPPLLLVPQLQHPLTPPLLLVLPPQLLVPQLQHLVPQLQHLVTPPLLLVLPPQLLVPQLQHPLTPPLLLVPQLQHPLTPPLLLVLPPQLLVPQLQHLVPQLQHLVTPPLLLVLPPQLLVPQLQHPLTPPLLLVPQLQHLTPPQLLVPQLQHPLTPPQLLHPLTPPQLLLTPPLLLLTPPPPWYQLLLQLYPQQLHRVPVVCQNLGSCYVSDQLAKCGCRSGFTGSLLIRLYRLTFTANDEAGTPLTWDAAVYGDPNNQQRKRLGDRMCTGIERALLRSSNPKLNTASYQCSLANCRQGSVLADIDLTITFHPNITVAATRPEVLAALNQGMAVDNATFGSSPIVEWGNPCSSGNRCSAYGTCQNSGIGTYACTCNSGFADSNPALPGTTCTQLCTSNTCSGSNRDCVQRIGSLAQCQCSPGYSGSDCSQQALSPAIIGLIVACCVLFILALIGIVLYITLRRRNNWSKRHEKVTTLEGDAFMMSEVAKWRAVNDSVRSDRLSAFGAGGHQTYPESAAGSSLYIRGQEGTSASPSRRAALNVAAAPAASVAVQRESSWQEYVGGGDAGRGSARPRRAMVTDFSTPVTEPAGYPVSLPRAYAERFTVDYGQSSPVNSAEGRQYF</sequence>
<name>A0A1I8I4C2_9PLAT</name>
<keyword evidence="3" id="KW-0472">Membrane</keyword>
<dbReference type="PANTHER" id="PTHR24044:SF420">
    <property type="entry name" value="DELTA AND NOTCH-LIKE EPIDERMAL GROWTH FACTOR-RELATED RECEPTOR ISOFORM X1"/>
    <property type="match status" value="1"/>
</dbReference>
<keyword evidence="3" id="KW-1133">Transmembrane helix</keyword>
<feature type="domain" description="EGF-like" evidence="4">
    <location>
        <begin position="543"/>
        <end position="581"/>
    </location>
</feature>
<reference evidence="6" key="1">
    <citation type="submission" date="2016-11" db="UniProtKB">
        <authorList>
            <consortium name="WormBaseParasite"/>
        </authorList>
    </citation>
    <scope>IDENTIFICATION</scope>
</reference>
<dbReference type="Proteomes" id="UP000095280">
    <property type="component" value="Unplaced"/>
</dbReference>
<dbReference type="AlphaFoldDB" id="A0A1I8I4C2"/>
<accession>A0A1I8I4C2</accession>
<evidence type="ECO:0000313" key="6">
    <source>
        <dbReference type="WBParaSite" id="maker-uti_cns_0009833-snap-gene-0.5-mRNA-1"/>
    </source>
</evidence>
<feature type="domain" description="EGF-like" evidence="4">
    <location>
        <begin position="588"/>
        <end position="625"/>
    </location>
</feature>
<feature type="transmembrane region" description="Helical" evidence="3">
    <location>
        <begin position="632"/>
        <end position="657"/>
    </location>
</feature>
<feature type="compositionally biased region" description="Basic residues" evidence="2">
    <location>
        <begin position="66"/>
        <end position="110"/>
    </location>
</feature>
<organism evidence="5 6">
    <name type="scientific">Macrostomum lignano</name>
    <dbReference type="NCBI Taxonomy" id="282301"/>
    <lineage>
        <taxon>Eukaryota</taxon>
        <taxon>Metazoa</taxon>
        <taxon>Spiralia</taxon>
        <taxon>Lophotrochozoa</taxon>
        <taxon>Platyhelminthes</taxon>
        <taxon>Rhabditophora</taxon>
        <taxon>Macrostomorpha</taxon>
        <taxon>Macrostomida</taxon>
        <taxon>Macrostomidae</taxon>
        <taxon>Macrostomum</taxon>
    </lineage>
</organism>
<comment type="caution">
    <text evidence="1">Lacks conserved residue(s) required for the propagation of feature annotation.</text>
</comment>